<accession>A0ABW0NH24</accession>
<evidence type="ECO:0000256" key="1">
    <source>
        <dbReference type="ARBA" id="ARBA00004418"/>
    </source>
</evidence>
<reference evidence="11" key="1">
    <citation type="journal article" date="2019" name="Int. J. Syst. Evol. Microbiol.">
        <title>The Global Catalogue of Microorganisms (GCM) 10K type strain sequencing project: providing services to taxonomists for standard genome sequencing and annotation.</title>
        <authorList>
            <consortium name="The Broad Institute Genomics Platform"/>
            <consortium name="The Broad Institute Genome Sequencing Center for Infectious Disease"/>
            <person name="Wu L."/>
            <person name="Ma J."/>
        </authorList>
    </citation>
    <scope>NUCLEOTIDE SEQUENCE [LARGE SCALE GENOMIC DNA]</scope>
    <source>
        <strain evidence="11">CCUG 57401</strain>
    </source>
</reference>
<comment type="caution">
    <text evidence="10">The sequence shown here is derived from an EMBL/GenBank/DDBJ whole genome shotgun (WGS) entry which is preliminary data.</text>
</comment>
<evidence type="ECO:0000313" key="10">
    <source>
        <dbReference type="EMBL" id="MFC5499716.1"/>
    </source>
</evidence>
<dbReference type="PANTHER" id="PTHR32347:SF29">
    <property type="entry name" value="UPF0194 MEMBRANE PROTEIN YBHG"/>
    <property type="match status" value="1"/>
</dbReference>
<dbReference type="RefSeq" id="WP_376851967.1">
    <property type="nucleotide sequence ID" value="NZ_JBHSMF010000010.1"/>
</dbReference>
<evidence type="ECO:0000259" key="8">
    <source>
        <dbReference type="Pfam" id="PF25917"/>
    </source>
</evidence>
<proteinExistence type="inferred from homology"/>
<dbReference type="PROSITE" id="PS51257">
    <property type="entry name" value="PROKAR_LIPOPROTEIN"/>
    <property type="match status" value="1"/>
</dbReference>
<feature type="domain" description="Multidrug resistance protein MdtA-like barrel-sandwich hybrid" evidence="8">
    <location>
        <begin position="47"/>
        <end position="235"/>
    </location>
</feature>
<comment type="subcellular location">
    <subcellularLocation>
        <location evidence="1">Periplasm</location>
    </subcellularLocation>
</comment>
<dbReference type="InterPro" id="IPR058625">
    <property type="entry name" value="MdtA-like_BSH"/>
</dbReference>
<evidence type="ECO:0000256" key="6">
    <source>
        <dbReference type="SAM" id="Coils"/>
    </source>
</evidence>
<keyword evidence="11" id="KW-1185">Reference proteome</keyword>
<evidence type="ECO:0000256" key="5">
    <source>
        <dbReference type="ARBA" id="ARBA00023054"/>
    </source>
</evidence>
<dbReference type="EMBL" id="JBHSMF010000010">
    <property type="protein sequence ID" value="MFC5499716.1"/>
    <property type="molecule type" value="Genomic_DNA"/>
</dbReference>
<evidence type="ECO:0000256" key="7">
    <source>
        <dbReference type="SAM" id="SignalP"/>
    </source>
</evidence>
<keyword evidence="5 6" id="KW-0175">Coiled coil</keyword>
<feature type="coiled-coil region" evidence="6">
    <location>
        <begin position="152"/>
        <end position="205"/>
    </location>
</feature>
<feature type="signal peptide" evidence="7">
    <location>
        <begin position="1"/>
        <end position="31"/>
    </location>
</feature>
<dbReference type="PANTHER" id="PTHR32347">
    <property type="entry name" value="EFFLUX SYSTEM COMPONENT YKNX-RELATED"/>
    <property type="match status" value="1"/>
</dbReference>
<gene>
    <name evidence="10" type="ORF">ACFPOE_19390</name>
</gene>
<evidence type="ECO:0000313" key="11">
    <source>
        <dbReference type="Proteomes" id="UP001596037"/>
    </source>
</evidence>
<name>A0ABW0NH24_9BURK</name>
<keyword evidence="3 7" id="KW-0732">Signal</keyword>
<keyword evidence="4" id="KW-0574">Periplasm</keyword>
<dbReference type="Gene3D" id="2.40.50.100">
    <property type="match status" value="1"/>
</dbReference>
<protein>
    <submittedName>
        <fullName evidence="10">Efflux RND transporter periplasmic adaptor subunit</fullName>
    </submittedName>
</protein>
<evidence type="ECO:0000256" key="2">
    <source>
        <dbReference type="ARBA" id="ARBA00010602"/>
    </source>
</evidence>
<dbReference type="SUPFAM" id="SSF111369">
    <property type="entry name" value="HlyD-like secretion proteins"/>
    <property type="match status" value="2"/>
</dbReference>
<dbReference type="InterPro" id="IPR058792">
    <property type="entry name" value="Beta-barrel_RND_2"/>
</dbReference>
<organism evidence="10 11">
    <name type="scientific">Caenimonas terrae</name>
    <dbReference type="NCBI Taxonomy" id="696074"/>
    <lineage>
        <taxon>Bacteria</taxon>
        <taxon>Pseudomonadati</taxon>
        <taxon>Pseudomonadota</taxon>
        <taxon>Betaproteobacteria</taxon>
        <taxon>Burkholderiales</taxon>
        <taxon>Comamonadaceae</taxon>
        <taxon>Caenimonas</taxon>
    </lineage>
</organism>
<dbReference type="InterPro" id="IPR050465">
    <property type="entry name" value="UPF0194_transport"/>
</dbReference>
<sequence length="336" mass="35542">MRACPPIPRPWRAAACALALALAGCHWPWQEAPAGAPLQLSGTVDARQVDIAFQVPGRIERLAADEGQPVQPGQLLARLDPGDLQLAASRAEAQAVAAAKVLAALRAGARPQELRAAAAAVAQAGADARFAAQEVVRTRQLVDQQFVAAQQMDRVQSAADAAVARLEQARQNEALLRAGARREDVERAEADLKAAAAARDAARRQLSQVEVTSPVAGVVSVRVAEAGQVVAAGQPVLRLSELARPWVRIYLPEADLARVRLGQAAEVRVDGRPGQVFAGRLSFVAPQAEFTPKTVETRALRVDLVYRAKVEVDNAGGLLKIGMPADVSLPLERSPG</sequence>
<evidence type="ECO:0000256" key="3">
    <source>
        <dbReference type="ARBA" id="ARBA00022729"/>
    </source>
</evidence>
<evidence type="ECO:0000259" key="9">
    <source>
        <dbReference type="Pfam" id="PF25954"/>
    </source>
</evidence>
<feature type="domain" description="CusB-like beta-barrel" evidence="9">
    <location>
        <begin position="246"/>
        <end position="329"/>
    </location>
</feature>
<dbReference type="Proteomes" id="UP001596037">
    <property type="component" value="Unassembled WGS sequence"/>
</dbReference>
<evidence type="ECO:0000256" key="4">
    <source>
        <dbReference type="ARBA" id="ARBA00022764"/>
    </source>
</evidence>
<feature type="chain" id="PRO_5047186011" evidence="7">
    <location>
        <begin position="32"/>
        <end position="336"/>
    </location>
</feature>
<comment type="similarity">
    <text evidence="2">Belongs to the UPF0194 family.</text>
</comment>
<dbReference type="Pfam" id="PF25954">
    <property type="entry name" value="Beta-barrel_RND_2"/>
    <property type="match status" value="1"/>
</dbReference>
<dbReference type="Gene3D" id="2.40.30.170">
    <property type="match status" value="1"/>
</dbReference>
<dbReference type="Pfam" id="PF25917">
    <property type="entry name" value="BSH_RND"/>
    <property type="match status" value="1"/>
</dbReference>